<evidence type="ECO:0000313" key="3">
    <source>
        <dbReference type="Proteomes" id="UP001328107"/>
    </source>
</evidence>
<feature type="non-terminal residue" evidence="2">
    <location>
        <position position="85"/>
    </location>
</feature>
<dbReference type="AlphaFoldDB" id="A0AAN4ZBC5"/>
<protein>
    <submittedName>
        <fullName evidence="2">Uncharacterized protein</fullName>
    </submittedName>
</protein>
<accession>A0AAN4ZBC5</accession>
<proteinExistence type="predicted"/>
<gene>
    <name evidence="2" type="ORF">PMAYCL1PPCAC_06689</name>
</gene>
<reference evidence="3" key="1">
    <citation type="submission" date="2022-10" db="EMBL/GenBank/DDBJ databases">
        <title>Genome assembly of Pristionchus species.</title>
        <authorList>
            <person name="Yoshida K."/>
            <person name="Sommer R.J."/>
        </authorList>
    </citation>
    <scope>NUCLEOTIDE SEQUENCE [LARGE SCALE GENOMIC DNA]</scope>
    <source>
        <strain evidence="3">RS5460</strain>
    </source>
</reference>
<sequence>GSGHSSDSFRSGRAFPSTFPSYSGNSRLAWRSSGSLRSWIPGRSWRGWRALLTRFIVQSRGRIDVSAIFPIPAIHSNSTRTTSTS</sequence>
<dbReference type="Proteomes" id="UP001328107">
    <property type="component" value="Unassembled WGS sequence"/>
</dbReference>
<comment type="caution">
    <text evidence="2">The sequence shown here is derived from an EMBL/GenBank/DDBJ whole genome shotgun (WGS) entry which is preliminary data.</text>
</comment>
<evidence type="ECO:0000313" key="2">
    <source>
        <dbReference type="EMBL" id="GMR36494.1"/>
    </source>
</evidence>
<keyword evidence="3" id="KW-1185">Reference proteome</keyword>
<feature type="non-terminal residue" evidence="2">
    <location>
        <position position="1"/>
    </location>
</feature>
<organism evidence="2 3">
    <name type="scientific">Pristionchus mayeri</name>
    <dbReference type="NCBI Taxonomy" id="1317129"/>
    <lineage>
        <taxon>Eukaryota</taxon>
        <taxon>Metazoa</taxon>
        <taxon>Ecdysozoa</taxon>
        <taxon>Nematoda</taxon>
        <taxon>Chromadorea</taxon>
        <taxon>Rhabditida</taxon>
        <taxon>Rhabditina</taxon>
        <taxon>Diplogasteromorpha</taxon>
        <taxon>Diplogasteroidea</taxon>
        <taxon>Neodiplogasteridae</taxon>
        <taxon>Pristionchus</taxon>
    </lineage>
</organism>
<evidence type="ECO:0000256" key="1">
    <source>
        <dbReference type="SAM" id="MobiDB-lite"/>
    </source>
</evidence>
<name>A0AAN4ZBC5_9BILA</name>
<dbReference type="EMBL" id="BTRK01000002">
    <property type="protein sequence ID" value="GMR36494.1"/>
    <property type="molecule type" value="Genomic_DNA"/>
</dbReference>
<feature type="region of interest" description="Disordered" evidence="1">
    <location>
        <begin position="1"/>
        <end position="24"/>
    </location>
</feature>